<dbReference type="InterPro" id="IPR012334">
    <property type="entry name" value="Pectin_lyas_fold"/>
</dbReference>
<dbReference type="InterPro" id="IPR000070">
    <property type="entry name" value="Pectinesterase_cat"/>
</dbReference>
<dbReference type="InterPro" id="IPR006501">
    <property type="entry name" value="Pectinesterase_inhib_dom"/>
</dbReference>
<evidence type="ECO:0000256" key="8">
    <source>
        <dbReference type="ARBA" id="ARBA00022801"/>
    </source>
</evidence>
<accession>A0AAV0YXE0</accession>
<organism evidence="14 15">
    <name type="scientific">Vicia faba</name>
    <name type="common">Broad bean</name>
    <name type="synonym">Faba vulgaris</name>
    <dbReference type="NCBI Taxonomy" id="3906"/>
    <lineage>
        <taxon>Eukaryota</taxon>
        <taxon>Viridiplantae</taxon>
        <taxon>Streptophyta</taxon>
        <taxon>Embryophyta</taxon>
        <taxon>Tracheophyta</taxon>
        <taxon>Spermatophyta</taxon>
        <taxon>Magnoliopsida</taxon>
        <taxon>eudicotyledons</taxon>
        <taxon>Gunneridae</taxon>
        <taxon>Pentapetalae</taxon>
        <taxon>rosids</taxon>
        <taxon>fabids</taxon>
        <taxon>Fabales</taxon>
        <taxon>Fabaceae</taxon>
        <taxon>Papilionoideae</taxon>
        <taxon>50 kb inversion clade</taxon>
        <taxon>NPAAA clade</taxon>
        <taxon>Hologalegina</taxon>
        <taxon>IRL clade</taxon>
        <taxon>Fabeae</taxon>
        <taxon>Vicia</taxon>
    </lineage>
</organism>
<evidence type="ECO:0000256" key="3">
    <source>
        <dbReference type="ARBA" id="ARBA00006027"/>
    </source>
</evidence>
<dbReference type="SMART" id="SM00856">
    <property type="entry name" value="PMEI"/>
    <property type="match status" value="1"/>
</dbReference>
<reference evidence="14 15" key="1">
    <citation type="submission" date="2023-01" db="EMBL/GenBank/DDBJ databases">
        <authorList>
            <person name="Kreplak J."/>
        </authorList>
    </citation>
    <scope>NUCLEOTIDE SEQUENCE [LARGE SCALE GENOMIC DNA]</scope>
</reference>
<evidence type="ECO:0000256" key="10">
    <source>
        <dbReference type="ARBA" id="ARBA00023316"/>
    </source>
</evidence>
<dbReference type="InterPro" id="IPR011050">
    <property type="entry name" value="Pectin_lyase_fold/virulence"/>
</dbReference>
<evidence type="ECO:0000313" key="14">
    <source>
        <dbReference type="EMBL" id="CAI8590137.1"/>
    </source>
</evidence>
<evidence type="ECO:0000256" key="4">
    <source>
        <dbReference type="ARBA" id="ARBA00007786"/>
    </source>
</evidence>
<keyword evidence="11" id="KW-0732">Signal</keyword>
<dbReference type="GO" id="GO:0004857">
    <property type="term" value="F:enzyme inhibitor activity"/>
    <property type="evidence" value="ECO:0007669"/>
    <property type="project" value="InterPro"/>
</dbReference>
<evidence type="ECO:0000313" key="15">
    <source>
        <dbReference type="Proteomes" id="UP001157006"/>
    </source>
</evidence>
<comment type="catalytic activity">
    <reaction evidence="11">
        <text>[(1-&gt;4)-alpha-D-galacturonosyl methyl ester](n) + n H2O = [(1-&gt;4)-alpha-D-galacturonosyl](n) + n methanol + n H(+)</text>
        <dbReference type="Rhea" id="RHEA:22380"/>
        <dbReference type="Rhea" id="RHEA-COMP:14570"/>
        <dbReference type="Rhea" id="RHEA-COMP:14573"/>
        <dbReference type="ChEBI" id="CHEBI:15377"/>
        <dbReference type="ChEBI" id="CHEBI:15378"/>
        <dbReference type="ChEBI" id="CHEBI:17790"/>
        <dbReference type="ChEBI" id="CHEBI:140522"/>
        <dbReference type="ChEBI" id="CHEBI:140523"/>
        <dbReference type="EC" id="3.1.1.11"/>
    </reaction>
</comment>
<dbReference type="EC" id="3.1.1.11" evidence="5 11"/>
<dbReference type="Pfam" id="PF01095">
    <property type="entry name" value="Pectinesterase"/>
    <property type="match status" value="1"/>
</dbReference>
<dbReference type="Proteomes" id="UP001157006">
    <property type="component" value="Chromosome 1L"/>
</dbReference>
<dbReference type="PANTHER" id="PTHR31707">
    <property type="entry name" value="PECTINESTERASE"/>
    <property type="match status" value="1"/>
</dbReference>
<comment type="subcellular location">
    <subcellularLocation>
        <location evidence="1 11">Secreted</location>
        <location evidence="1 11">Cell wall</location>
    </subcellularLocation>
</comment>
<dbReference type="NCBIfam" id="TIGR01614">
    <property type="entry name" value="PME_inhib"/>
    <property type="match status" value="1"/>
</dbReference>
<dbReference type="AlphaFoldDB" id="A0AAV0YXE0"/>
<dbReference type="GO" id="GO:0042545">
    <property type="term" value="P:cell wall modification"/>
    <property type="evidence" value="ECO:0007669"/>
    <property type="project" value="UniProtKB-UniRule"/>
</dbReference>
<dbReference type="FunFam" id="2.160.20.10:FF:000029">
    <property type="entry name" value="Pectinesterase 4"/>
    <property type="match status" value="1"/>
</dbReference>
<dbReference type="GO" id="GO:0045490">
    <property type="term" value="P:pectin catabolic process"/>
    <property type="evidence" value="ECO:0007669"/>
    <property type="project" value="UniProtKB-UniRule"/>
</dbReference>
<feature type="region of interest" description="Disordered" evidence="12">
    <location>
        <begin position="499"/>
        <end position="524"/>
    </location>
</feature>
<dbReference type="Gene3D" id="1.20.140.40">
    <property type="entry name" value="Invertase/pectin methylesterase inhibitor family protein"/>
    <property type="match status" value="1"/>
</dbReference>
<feature type="chain" id="PRO_5043111754" description="Pectinesterase" evidence="11">
    <location>
        <begin position="27"/>
        <end position="548"/>
    </location>
</feature>
<gene>
    <name evidence="14" type="ORF">VFH_I427040</name>
</gene>
<evidence type="ECO:0000256" key="1">
    <source>
        <dbReference type="ARBA" id="ARBA00004191"/>
    </source>
</evidence>
<dbReference type="PROSITE" id="PS00800">
    <property type="entry name" value="PECTINESTERASE_1"/>
    <property type="match status" value="1"/>
</dbReference>
<proteinExistence type="inferred from homology"/>
<evidence type="ECO:0000256" key="11">
    <source>
        <dbReference type="RuleBase" id="RU000589"/>
    </source>
</evidence>
<comment type="similarity">
    <text evidence="3">In the N-terminal section; belongs to the PMEI family.</text>
</comment>
<keyword evidence="8 11" id="KW-0378">Hydrolase</keyword>
<sequence>MASPDQMQRFSLLGVSCILLVAVVAAAGGEGQQNAGKLCESMQYQEACHKSLEKASGQTTDVKELLKAAFNATSAELVKHINNSSLYHELVKDNRTKQAVEVCNEVLNYAVDGISKSVGKIDNFDINKLNEYGYDLKVWLTGTLSHQHTCLDGFENSTTTAGSWRKHQYCEGQRRLLADETVKPNAVVAQDGSGQFKTVADALKTVPANNAQPFVIHVKEGVYKENVNVALEQNFVTIIGDGPTKTKFTGSLNFVDGLVAYNTATFGVNGANFMAKDVGFENTAGPEKRQAVALRVTADKAVFYNCQMDGFQATLFAESQRQFYRDCTISGTIDSIFGDAIGVFQNCKLVVRKPAEEQECTVTASGRVKSDSPSGLIFQTCHFTGEPELASMTPKISYLGRPWKAYARVVIMDSTIDDIFVPDGYMPWMGTVFIDTCTFYEYNNKGPGADTKGRVKWPGVKTISATEAADFYAGKFFEIANSTDRDSWIVKSGVPYSLDPSHSSSGGGKSEPGSNNSEAGSHSGATRRETFYNGFFIAAVYLLANIWM</sequence>
<evidence type="ECO:0000256" key="6">
    <source>
        <dbReference type="ARBA" id="ARBA00022512"/>
    </source>
</evidence>
<evidence type="ECO:0000256" key="7">
    <source>
        <dbReference type="ARBA" id="ARBA00022525"/>
    </source>
</evidence>
<comment type="function">
    <text evidence="11">Acts in the modification of cell walls via demethylesterification of cell wall pectin.</text>
</comment>
<evidence type="ECO:0000256" key="5">
    <source>
        <dbReference type="ARBA" id="ARBA00013229"/>
    </source>
</evidence>
<dbReference type="Pfam" id="PF04043">
    <property type="entry name" value="PMEI"/>
    <property type="match status" value="1"/>
</dbReference>
<protein>
    <recommendedName>
        <fullName evidence="5 11">Pectinesterase</fullName>
        <ecNumber evidence="5 11">3.1.1.11</ecNumber>
    </recommendedName>
</protein>
<dbReference type="CDD" id="cd15798">
    <property type="entry name" value="PMEI-like_3"/>
    <property type="match status" value="1"/>
</dbReference>
<feature type="signal peptide" evidence="11">
    <location>
        <begin position="1"/>
        <end position="26"/>
    </location>
</feature>
<keyword evidence="6 11" id="KW-0134">Cell wall</keyword>
<dbReference type="SUPFAM" id="SSF51126">
    <property type="entry name" value="Pectin lyase-like"/>
    <property type="match status" value="1"/>
</dbReference>
<dbReference type="Gene3D" id="2.160.20.10">
    <property type="entry name" value="Single-stranded right-handed beta-helix, Pectin lyase-like"/>
    <property type="match status" value="1"/>
</dbReference>
<evidence type="ECO:0000256" key="2">
    <source>
        <dbReference type="ARBA" id="ARBA00005184"/>
    </source>
</evidence>
<comment type="similarity">
    <text evidence="4">In the C-terminal section; belongs to the pectinesterase family.</text>
</comment>
<keyword evidence="15" id="KW-1185">Reference proteome</keyword>
<evidence type="ECO:0000259" key="13">
    <source>
        <dbReference type="SMART" id="SM00856"/>
    </source>
</evidence>
<name>A0AAV0YXE0_VICFA</name>
<keyword evidence="7 11" id="KW-0964">Secreted</keyword>
<evidence type="ECO:0000256" key="12">
    <source>
        <dbReference type="SAM" id="MobiDB-lite"/>
    </source>
</evidence>
<evidence type="ECO:0000256" key="9">
    <source>
        <dbReference type="ARBA" id="ARBA00023085"/>
    </source>
</evidence>
<dbReference type="GO" id="GO:0030599">
    <property type="term" value="F:pectinesterase activity"/>
    <property type="evidence" value="ECO:0007669"/>
    <property type="project" value="UniProtKB-UniRule"/>
</dbReference>
<comment type="pathway">
    <text evidence="2 11">Glycan metabolism; pectin degradation; 2-dehydro-3-deoxy-D-gluconate from pectin: step 1/5.</text>
</comment>
<dbReference type="InterPro" id="IPR018040">
    <property type="entry name" value="Pectinesterase_Tyr_AS"/>
</dbReference>
<keyword evidence="9 11" id="KW-0063">Aspartyl esterase</keyword>
<keyword evidence="10 11" id="KW-0961">Cell wall biogenesis/degradation</keyword>
<dbReference type="EMBL" id="OX451736">
    <property type="protein sequence ID" value="CAI8590137.1"/>
    <property type="molecule type" value="Genomic_DNA"/>
</dbReference>
<dbReference type="InterPro" id="IPR035513">
    <property type="entry name" value="Invertase/methylesterase_inhib"/>
</dbReference>
<dbReference type="SUPFAM" id="SSF101148">
    <property type="entry name" value="Plant invertase/pectin methylesterase inhibitor"/>
    <property type="match status" value="1"/>
</dbReference>
<feature type="domain" description="Pectinesterase inhibitor" evidence="13">
    <location>
        <begin position="30"/>
        <end position="189"/>
    </location>
</feature>